<keyword evidence="2 8" id="KW-0479">Metal-binding</keyword>
<feature type="non-terminal residue" evidence="10">
    <location>
        <position position="175"/>
    </location>
</feature>
<keyword evidence="5" id="KW-0482">Metalloprotease</keyword>
<feature type="active site" evidence="8">
    <location>
        <position position="32"/>
    </location>
</feature>
<accession>A0ABD3WR28</accession>
<dbReference type="Pfam" id="PF17771">
    <property type="entry name" value="ADAMTS_CR_2"/>
    <property type="match status" value="1"/>
</dbReference>
<organism evidence="10 11">
    <name type="scientific">Sinanodonta woodiana</name>
    <name type="common">Chinese pond mussel</name>
    <name type="synonym">Anodonta woodiana</name>
    <dbReference type="NCBI Taxonomy" id="1069815"/>
    <lineage>
        <taxon>Eukaryota</taxon>
        <taxon>Metazoa</taxon>
        <taxon>Spiralia</taxon>
        <taxon>Lophotrochozoa</taxon>
        <taxon>Mollusca</taxon>
        <taxon>Bivalvia</taxon>
        <taxon>Autobranchia</taxon>
        <taxon>Heteroconchia</taxon>
        <taxon>Palaeoheterodonta</taxon>
        <taxon>Unionida</taxon>
        <taxon>Unionoidea</taxon>
        <taxon>Unionidae</taxon>
        <taxon>Unioninae</taxon>
        <taxon>Sinanodonta</taxon>
    </lineage>
</organism>
<evidence type="ECO:0000256" key="8">
    <source>
        <dbReference type="PROSITE-ProRule" id="PRU00276"/>
    </source>
</evidence>
<dbReference type="InterPro" id="IPR041645">
    <property type="entry name" value="ADAMTS_CR_2"/>
</dbReference>
<feature type="binding site" evidence="8">
    <location>
        <position position="41"/>
    </location>
    <ligand>
        <name>Zn(2+)</name>
        <dbReference type="ChEBI" id="CHEBI:29105"/>
        <note>catalytic</note>
    </ligand>
</feature>
<evidence type="ECO:0000256" key="7">
    <source>
        <dbReference type="ARBA" id="ARBA00023180"/>
    </source>
</evidence>
<feature type="binding site" evidence="8">
    <location>
        <position position="35"/>
    </location>
    <ligand>
        <name>Zn(2+)</name>
        <dbReference type="ChEBI" id="CHEBI:29105"/>
        <note>catalytic</note>
    </ligand>
</feature>
<evidence type="ECO:0000259" key="9">
    <source>
        <dbReference type="PROSITE" id="PS50215"/>
    </source>
</evidence>
<evidence type="ECO:0000256" key="5">
    <source>
        <dbReference type="ARBA" id="ARBA00023049"/>
    </source>
</evidence>
<evidence type="ECO:0000256" key="2">
    <source>
        <dbReference type="ARBA" id="ARBA00022723"/>
    </source>
</evidence>
<comment type="caution">
    <text evidence="10">The sequence shown here is derived from an EMBL/GenBank/DDBJ whole genome shotgun (WGS) entry which is preliminary data.</text>
</comment>
<feature type="binding site" evidence="8">
    <location>
        <position position="31"/>
    </location>
    <ligand>
        <name>Zn(2+)</name>
        <dbReference type="ChEBI" id="CHEBI:29105"/>
        <note>catalytic</note>
    </ligand>
</feature>
<evidence type="ECO:0000256" key="4">
    <source>
        <dbReference type="ARBA" id="ARBA00022833"/>
    </source>
</evidence>
<evidence type="ECO:0000313" key="11">
    <source>
        <dbReference type="Proteomes" id="UP001634394"/>
    </source>
</evidence>
<keyword evidence="4 8" id="KW-0862">Zinc</keyword>
<gene>
    <name evidence="10" type="ORF">ACJMK2_038124</name>
</gene>
<dbReference type="InterPro" id="IPR024079">
    <property type="entry name" value="MetalloPept_cat_dom_sf"/>
</dbReference>
<dbReference type="InterPro" id="IPR001590">
    <property type="entry name" value="Peptidase_M12B"/>
</dbReference>
<keyword evidence="6" id="KW-1015">Disulfide bond</keyword>
<sequence>YSFDAMVCDPYYKTSVIQSRDYYLTVTTAAHELGHNLGADHDGEGNAIACRADDYFLMTPFVPKYNTTQSYTRNPWIFSNCSVDAFKDELKHKTCLDNLGKVFNFAEWAEFSRELPGQVYSLNKQCELNNGHGSSFCGTRTPEICLFMKCTNPFTGQCLPTHFSAYRGTDCGPNM</sequence>
<dbReference type="EMBL" id="JBJQND010000006">
    <property type="protein sequence ID" value="KAL3875197.1"/>
    <property type="molecule type" value="Genomic_DNA"/>
</dbReference>
<proteinExistence type="predicted"/>
<dbReference type="GO" id="GO:0046872">
    <property type="term" value="F:metal ion binding"/>
    <property type="evidence" value="ECO:0007669"/>
    <property type="project" value="UniProtKB-KW"/>
</dbReference>
<evidence type="ECO:0000256" key="1">
    <source>
        <dbReference type="ARBA" id="ARBA00022670"/>
    </source>
</evidence>
<keyword evidence="1" id="KW-0645">Protease</keyword>
<keyword evidence="3" id="KW-0378">Hydrolase</keyword>
<dbReference type="Pfam" id="PF01421">
    <property type="entry name" value="Reprolysin"/>
    <property type="match status" value="1"/>
</dbReference>
<comment type="caution">
    <text evidence="8">Lacks conserved residue(s) required for the propagation of feature annotation.</text>
</comment>
<keyword evidence="7" id="KW-0325">Glycoprotein</keyword>
<dbReference type="Gene3D" id="3.40.1620.60">
    <property type="match status" value="1"/>
</dbReference>
<protein>
    <recommendedName>
        <fullName evidence="9">Peptidase M12B domain-containing protein</fullName>
    </recommendedName>
</protein>
<dbReference type="PROSITE" id="PS50215">
    <property type="entry name" value="ADAM_MEPRO"/>
    <property type="match status" value="1"/>
</dbReference>
<evidence type="ECO:0000256" key="3">
    <source>
        <dbReference type="ARBA" id="ARBA00022801"/>
    </source>
</evidence>
<dbReference type="Proteomes" id="UP001634394">
    <property type="component" value="Unassembled WGS sequence"/>
</dbReference>
<dbReference type="AlphaFoldDB" id="A0ABD3WR28"/>
<dbReference type="PANTHER" id="PTHR11905:SF159">
    <property type="entry name" value="ADAM METALLOPROTEASE"/>
    <property type="match status" value="1"/>
</dbReference>
<reference evidence="10 11" key="1">
    <citation type="submission" date="2024-11" db="EMBL/GenBank/DDBJ databases">
        <title>Chromosome-level genome assembly of the freshwater bivalve Anodonta woodiana.</title>
        <authorList>
            <person name="Chen X."/>
        </authorList>
    </citation>
    <scope>NUCLEOTIDE SEQUENCE [LARGE SCALE GENOMIC DNA]</scope>
    <source>
        <strain evidence="10">MN2024</strain>
        <tissue evidence="10">Gills</tissue>
    </source>
</reference>
<dbReference type="GO" id="GO:0006508">
    <property type="term" value="P:proteolysis"/>
    <property type="evidence" value="ECO:0007669"/>
    <property type="project" value="UniProtKB-KW"/>
</dbReference>
<dbReference type="PANTHER" id="PTHR11905">
    <property type="entry name" value="ADAM A DISINTEGRIN AND METALLOPROTEASE DOMAIN"/>
    <property type="match status" value="1"/>
</dbReference>
<evidence type="ECO:0000313" key="10">
    <source>
        <dbReference type="EMBL" id="KAL3875197.1"/>
    </source>
</evidence>
<dbReference type="Gene3D" id="3.40.390.10">
    <property type="entry name" value="Collagenase (Catalytic Domain)"/>
    <property type="match status" value="1"/>
</dbReference>
<dbReference type="SUPFAM" id="SSF55486">
    <property type="entry name" value="Metalloproteases ('zincins'), catalytic domain"/>
    <property type="match status" value="1"/>
</dbReference>
<evidence type="ECO:0000256" key="6">
    <source>
        <dbReference type="ARBA" id="ARBA00023157"/>
    </source>
</evidence>
<feature type="non-terminal residue" evidence="10">
    <location>
        <position position="1"/>
    </location>
</feature>
<keyword evidence="11" id="KW-1185">Reference proteome</keyword>
<feature type="domain" description="Peptidase M12B" evidence="9">
    <location>
        <begin position="1"/>
        <end position="87"/>
    </location>
</feature>
<dbReference type="GO" id="GO:0008237">
    <property type="term" value="F:metallopeptidase activity"/>
    <property type="evidence" value="ECO:0007669"/>
    <property type="project" value="UniProtKB-KW"/>
</dbReference>
<name>A0ABD3WR28_SINWO</name>